<keyword evidence="3" id="KW-1185">Reference proteome</keyword>
<protein>
    <recommendedName>
        <fullName evidence="4">DUF5056 domain-containing protein</fullName>
    </recommendedName>
</protein>
<keyword evidence="1" id="KW-0812">Transmembrane</keyword>
<evidence type="ECO:0000313" key="3">
    <source>
        <dbReference type="Proteomes" id="UP001597344"/>
    </source>
</evidence>
<dbReference type="EMBL" id="JBHUHY010000017">
    <property type="protein sequence ID" value="MFD2188554.1"/>
    <property type="molecule type" value="Genomic_DNA"/>
</dbReference>
<keyword evidence="1" id="KW-0472">Membrane</keyword>
<reference evidence="3" key="1">
    <citation type="journal article" date="2019" name="Int. J. Syst. Evol. Microbiol.">
        <title>The Global Catalogue of Microorganisms (GCM) 10K type strain sequencing project: providing services to taxonomists for standard genome sequencing and annotation.</title>
        <authorList>
            <consortium name="The Broad Institute Genomics Platform"/>
            <consortium name="The Broad Institute Genome Sequencing Center for Infectious Disease"/>
            <person name="Wu L."/>
            <person name="Ma J."/>
        </authorList>
    </citation>
    <scope>NUCLEOTIDE SEQUENCE [LARGE SCALE GENOMIC DNA]</scope>
    <source>
        <strain evidence="3">DT92</strain>
    </source>
</reference>
<dbReference type="RefSeq" id="WP_378321585.1">
    <property type="nucleotide sequence ID" value="NZ_JBHUHY010000017.1"/>
</dbReference>
<evidence type="ECO:0008006" key="4">
    <source>
        <dbReference type="Google" id="ProtNLM"/>
    </source>
</evidence>
<evidence type="ECO:0000256" key="1">
    <source>
        <dbReference type="SAM" id="Phobius"/>
    </source>
</evidence>
<feature type="transmembrane region" description="Helical" evidence="1">
    <location>
        <begin position="51"/>
        <end position="69"/>
    </location>
</feature>
<name>A0ABW5B308_9FLAO</name>
<dbReference type="Proteomes" id="UP001597344">
    <property type="component" value="Unassembled WGS sequence"/>
</dbReference>
<organism evidence="2 3">
    <name type="scientific">Aquimarina celericrescens</name>
    <dbReference type="NCBI Taxonomy" id="1964542"/>
    <lineage>
        <taxon>Bacteria</taxon>
        <taxon>Pseudomonadati</taxon>
        <taxon>Bacteroidota</taxon>
        <taxon>Flavobacteriia</taxon>
        <taxon>Flavobacteriales</taxon>
        <taxon>Flavobacteriaceae</taxon>
        <taxon>Aquimarina</taxon>
    </lineage>
</organism>
<proteinExistence type="predicted"/>
<comment type="caution">
    <text evidence="2">The sequence shown here is derived from an EMBL/GenBank/DDBJ whole genome shotgun (WGS) entry which is preliminary data.</text>
</comment>
<evidence type="ECO:0000313" key="2">
    <source>
        <dbReference type="EMBL" id="MFD2188554.1"/>
    </source>
</evidence>
<gene>
    <name evidence="2" type="ORF">ACFSJT_17235</name>
</gene>
<keyword evidence="1" id="KW-1133">Transmembrane helix</keyword>
<accession>A0ABW5B308</accession>
<feature type="transmembrane region" description="Helical" evidence="1">
    <location>
        <begin position="103"/>
        <end position="121"/>
    </location>
</feature>
<sequence>MEEQFKDIEQLLKEAGTDQPSSGFLKNIMSQIELSETQKSRVYQPLISKKTWLIMILTLVLSMCGILLLSDPKESIFNAIDYSFLNGIFIKNLFSGYTLHKTAIYGILFLSALFFIQIPILKRRIDRSFSI</sequence>